<dbReference type="OrthoDB" id="9782159at2"/>
<keyword evidence="8 13" id="KW-0479">Metal-binding</keyword>
<evidence type="ECO:0000256" key="15">
    <source>
        <dbReference type="PIRSR" id="PIRSR000014-2"/>
    </source>
</evidence>
<evidence type="ECO:0000256" key="7">
    <source>
        <dbReference type="ARBA" id="ARBA00022692"/>
    </source>
</evidence>
<dbReference type="GO" id="GO:0020037">
    <property type="term" value="F:heme binding"/>
    <property type="evidence" value="ECO:0007669"/>
    <property type="project" value="UniProtKB-UniRule"/>
</dbReference>
<proteinExistence type="inferred from homology"/>
<evidence type="ECO:0000256" key="10">
    <source>
        <dbReference type="ARBA" id="ARBA00022989"/>
    </source>
</evidence>
<evidence type="ECO:0000313" key="18">
    <source>
        <dbReference type="EMBL" id="AUX94049.1"/>
    </source>
</evidence>
<feature type="binding site" description="covalent" evidence="14">
    <location>
        <position position="49"/>
    </location>
    <ligand>
        <name>heme</name>
        <dbReference type="ChEBI" id="CHEBI:30413"/>
        <label>1</label>
    </ligand>
</feature>
<dbReference type="SUPFAM" id="SSF48695">
    <property type="entry name" value="Multiheme cytochromes"/>
    <property type="match status" value="1"/>
</dbReference>
<feature type="binding site" description="covalent" evidence="14">
    <location>
        <position position="141"/>
    </location>
    <ligand>
        <name>heme</name>
        <dbReference type="ChEBI" id="CHEBI:30413"/>
        <label>3</label>
    </ligand>
</feature>
<keyword evidence="7 16" id="KW-0812">Transmembrane</keyword>
<evidence type="ECO:0000256" key="16">
    <source>
        <dbReference type="SAM" id="Phobius"/>
    </source>
</evidence>
<keyword evidence="12 13" id="KW-0472">Membrane</keyword>
<dbReference type="InterPro" id="IPR009154">
    <property type="entry name" value="Membr-bd_4haem_cyt_TorC"/>
</dbReference>
<evidence type="ECO:0000256" key="13">
    <source>
        <dbReference type="PIRNR" id="PIRNR000014"/>
    </source>
</evidence>
<feature type="binding site" description="axial binding residue" evidence="15">
    <location>
        <position position="53"/>
    </location>
    <ligand>
        <name>heme</name>
        <dbReference type="ChEBI" id="CHEBI:30413"/>
        <label>1</label>
    </ligand>
    <ligandPart>
        <name>Fe</name>
        <dbReference type="ChEBI" id="CHEBI:18248"/>
    </ligandPart>
</feature>
<dbReference type="Gene3D" id="1.10.3820.10">
    <property type="entry name" value="Di-heme elbow motif domain"/>
    <property type="match status" value="1"/>
</dbReference>
<evidence type="ECO:0000256" key="8">
    <source>
        <dbReference type="ARBA" id="ARBA00022723"/>
    </source>
</evidence>
<keyword evidence="5 13" id="KW-0997">Cell inner membrane</keyword>
<evidence type="ECO:0000256" key="6">
    <source>
        <dbReference type="ARBA" id="ARBA00022617"/>
    </source>
</evidence>
<evidence type="ECO:0000259" key="17">
    <source>
        <dbReference type="Pfam" id="PF03264"/>
    </source>
</evidence>
<evidence type="ECO:0000256" key="11">
    <source>
        <dbReference type="ARBA" id="ARBA00023004"/>
    </source>
</evidence>
<dbReference type="GO" id="GO:0005506">
    <property type="term" value="F:iron ion binding"/>
    <property type="evidence" value="ECO:0007669"/>
    <property type="project" value="UniProtKB-UniRule"/>
</dbReference>
<dbReference type="InterPro" id="IPR036280">
    <property type="entry name" value="Multihaem_cyt_sf"/>
</dbReference>
<dbReference type="PANTHER" id="PTHR30333">
    <property type="entry name" value="CYTOCHROME C-TYPE PROTEIN"/>
    <property type="match status" value="1"/>
</dbReference>
<evidence type="ECO:0000256" key="1">
    <source>
        <dbReference type="ARBA" id="ARBA00004249"/>
    </source>
</evidence>
<dbReference type="InterPro" id="IPR051174">
    <property type="entry name" value="Cytochrome_c-type_ET"/>
</dbReference>
<evidence type="ECO:0000256" key="3">
    <source>
        <dbReference type="ARBA" id="ARBA00022448"/>
    </source>
</evidence>
<evidence type="ECO:0000256" key="2">
    <source>
        <dbReference type="ARBA" id="ARBA00006417"/>
    </source>
</evidence>
<feature type="binding site" description="axial binding residue" evidence="15">
    <location>
        <position position="82"/>
    </location>
    <ligand>
        <name>heme</name>
        <dbReference type="ChEBI" id="CHEBI:30413"/>
        <label>2</label>
    </ligand>
    <ligandPart>
        <name>Fe</name>
        <dbReference type="ChEBI" id="CHEBI:18248"/>
    </ligandPart>
</feature>
<comment type="similarity">
    <text evidence="2 13">Belongs to the TorC/TorY family.</text>
</comment>
<feature type="binding site" description="covalent" evidence="14">
    <location>
        <position position="334"/>
    </location>
    <ligand>
        <name>heme</name>
        <dbReference type="ChEBI" id="CHEBI:30413"/>
        <label>5</label>
    </ligand>
</feature>
<feature type="transmembrane region" description="Helical" evidence="16">
    <location>
        <begin position="21"/>
        <end position="41"/>
    </location>
</feature>
<dbReference type="RefSeq" id="WP_104957883.1">
    <property type="nucleotide sequence ID" value="NZ_CP026377.1"/>
</dbReference>
<comment type="subcellular location">
    <subcellularLocation>
        <location evidence="1">Cell inner membrane</location>
        <topology evidence="1">Single-pass type II membrane protein</topology>
    </subcellularLocation>
</comment>
<dbReference type="GO" id="GO:0009055">
    <property type="term" value="F:electron transfer activity"/>
    <property type="evidence" value="ECO:0007669"/>
    <property type="project" value="UniProtKB-UniRule"/>
</dbReference>
<keyword evidence="10 16" id="KW-1133">Transmembrane helix</keyword>
<dbReference type="InterPro" id="IPR038266">
    <property type="entry name" value="NapC/NirT_cytc_sf"/>
</dbReference>
<dbReference type="GO" id="GO:0009276">
    <property type="term" value="C:Gram-negative-bacterium-type cell wall"/>
    <property type="evidence" value="ECO:0007669"/>
    <property type="project" value="UniProtKB-UniRule"/>
</dbReference>
<dbReference type="KEGG" id="pgz:C2E15_13820"/>
<feature type="binding site" description="covalent" evidence="14">
    <location>
        <position position="81"/>
    </location>
    <ligand>
        <name>heme</name>
        <dbReference type="ChEBI" id="CHEBI:30413"/>
        <label>2</label>
    </ligand>
</feature>
<feature type="binding site" description="covalent" evidence="14">
    <location>
        <position position="170"/>
    </location>
    <ligand>
        <name>heme</name>
        <dbReference type="ChEBI" id="CHEBI:30413"/>
        <label>4</label>
    </ligand>
</feature>
<keyword evidence="19" id="KW-1185">Reference proteome</keyword>
<feature type="binding site" description="covalent" evidence="14">
    <location>
        <position position="173"/>
    </location>
    <ligand>
        <name>heme</name>
        <dbReference type="ChEBI" id="CHEBI:30413"/>
        <label>4</label>
    </ligand>
</feature>
<feature type="binding site" description="axial binding residue" evidence="15">
    <location>
        <position position="142"/>
    </location>
    <ligand>
        <name>heme</name>
        <dbReference type="ChEBI" id="CHEBI:30413"/>
        <label>3</label>
    </ligand>
    <ligandPart>
        <name>Fe</name>
        <dbReference type="ChEBI" id="CHEBI:18248"/>
    </ligandPart>
</feature>
<name>A0A1X1DTS6_9GAMM</name>
<dbReference type="FunFam" id="1.10.3820.10:FF:000001">
    <property type="entry name" value="Cytochrome c-type protein"/>
    <property type="match status" value="1"/>
</dbReference>
<evidence type="ECO:0000313" key="19">
    <source>
        <dbReference type="Proteomes" id="UP000238365"/>
    </source>
</evidence>
<feature type="domain" description="NapC/NirT cytochrome c N-terminal" evidence="17">
    <location>
        <begin position="18"/>
        <end position="184"/>
    </location>
</feature>
<keyword evidence="11 13" id="KW-0408">Iron</keyword>
<reference evidence="18 19" key="1">
    <citation type="submission" date="2018-01" db="EMBL/GenBank/DDBJ databases">
        <title>Complete and assembled Genome of Pantoea gaviniae DSM22758T.</title>
        <authorList>
            <person name="Stevens M.J.A."/>
            <person name="Zurfluh K."/>
            <person name="Stephan R."/>
        </authorList>
    </citation>
    <scope>NUCLEOTIDE SEQUENCE [LARGE SCALE GENOMIC DNA]</scope>
    <source>
        <strain evidence="18 19">DSM 22758</strain>
    </source>
</reference>
<evidence type="ECO:0000256" key="14">
    <source>
        <dbReference type="PIRSR" id="PIRSR000014-1"/>
    </source>
</evidence>
<dbReference type="GO" id="GO:0009061">
    <property type="term" value="P:anaerobic respiration"/>
    <property type="evidence" value="ECO:0007669"/>
    <property type="project" value="TreeGrafter"/>
</dbReference>
<dbReference type="Proteomes" id="UP000238365">
    <property type="component" value="Chromosome"/>
</dbReference>
<protein>
    <recommendedName>
        <fullName evidence="13">Cytochrome c-type protein</fullName>
    </recommendedName>
</protein>
<dbReference type="AlphaFoldDB" id="A0A1X1DTS6"/>
<evidence type="ECO:0000256" key="12">
    <source>
        <dbReference type="ARBA" id="ARBA00023136"/>
    </source>
</evidence>
<sequence length="388" mass="42172">MARKRRLFGISWLKGWPVLGVILLGAMAGVALFAGGVTLMHKTSDSEFCVSCHSMQRPLAEYQGSIHFQNPAGIRAECADCHVPPQPVDYLLTKAGALKDVVGEIGGKINSEEKYNAHKLEMAESVWKTMKANDSATCRSCHSFDAMDTLAQRPEARQAHPVAMRDGQNCIDCHRGVAHILPDMSDSNASGAAQLLAAAAHTSDKATRLYAVATQPFRLAPESAAPDGTLFPSTEITVLRRDGEQLQARLDGWRQQDVPGAIYAAPGKRIMSAVLDDAAAKQVVVNGGQTDGETGQRWDRVSLTLWLPTRILIDDRQKIWQYAAGLMSANCTGCHGLTALDHFTANQWIGVMKGMAPRTSLNEEQLRLLTQYAQKHASDSINPQGSEQ</sequence>
<feature type="binding site" description="covalent" evidence="14">
    <location>
        <position position="52"/>
    </location>
    <ligand>
        <name>heme</name>
        <dbReference type="ChEBI" id="CHEBI:30413"/>
        <label>1</label>
    </ligand>
</feature>
<gene>
    <name evidence="18" type="ORF">C2E15_13820</name>
</gene>
<organism evidence="18 19">
    <name type="scientific">Mixta gaviniae</name>
    <dbReference type="NCBI Taxonomy" id="665914"/>
    <lineage>
        <taxon>Bacteria</taxon>
        <taxon>Pseudomonadati</taxon>
        <taxon>Pseudomonadota</taxon>
        <taxon>Gammaproteobacteria</taxon>
        <taxon>Enterobacterales</taxon>
        <taxon>Erwiniaceae</taxon>
        <taxon>Mixta</taxon>
    </lineage>
</organism>
<feature type="binding site" description="axial binding residue" evidence="15">
    <location>
        <position position="335"/>
    </location>
    <ligand>
        <name>heme</name>
        <dbReference type="ChEBI" id="CHEBI:30413"/>
        <label>5</label>
    </ligand>
    <ligandPart>
        <name>Fe</name>
        <dbReference type="ChEBI" id="CHEBI:18248"/>
    </ligandPart>
</feature>
<keyword evidence="3 13" id="KW-0813">Transport</keyword>
<dbReference type="Pfam" id="PF03264">
    <property type="entry name" value="Cytochrom_NNT"/>
    <property type="match status" value="1"/>
</dbReference>
<keyword evidence="6 13" id="KW-0349">Heme</keyword>
<dbReference type="InterPro" id="IPR005126">
    <property type="entry name" value="NapC/NirT_cyt_c_N"/>
</dbReference>
<dbReference type="EMBL" id="CP026377">
    <property type="protein sequence ID" value="AUX94049.1"/>
    <property type="molecule type" value="Genomic_DNA"/>
</dbReference>
<evidence type="ECO:0000256" key="4">
    <source>
        <dbReference type="ARBA" id="ARBA00022475"/>
    </source>
</evidence>
<keyword evidence="9 13" id="KW-0249">Electron transport</keyword>
<evidence type="ECO:0000256" key="5">
    <source>
        <dbReference type="ARBA" id="ARBA00022519"/>
    </source>
</evidence>
<feature type="binding site" description="covalent" evidence="14">
    <location>
        <position position="78"/>
    </location>
    <ligand>
        <name>heme</name>
        <dbReference type="ChEBI" id="CHEBI:30413"/>
        <label>2</label>
    </ligand>
</feature>
<dbReference type="PIRSF" id="PIRSF000014">
    <property type="entry name" value="4_hem_cytch_TorC"/>
    <property type="match status" value="1"/>
</dbReference>
<feature type="binding site" description="covalent" evidence="14">
    <location>
        <position position="138"/>
    </location>
    <ligand>
        <name>heme</name>
        <dbReference type="ChEBI" id="CHEBI:30413"/>
        <label>3</label>
    </ligand>
</feature>
<feature type="binding site" description="covalent" evidence="14">
    <location>
        <position position="331"/>
    </location>
    <ligand>
        <name>heme</name>
        <dbReference type="ChEBI" id="CHEBI:30413"/>
        <label>5</label>
    </ligand>
</feature>
<keyword evidence="4 13" id="KW-1003">Cell membrane</keyword>
<comment type="PTM">
    <text evidence="14">Binds 5 heme groups per subunit.</text>
</comment>
<feature type="binding site" description="axial binding residue" evidence="15">
    <location>
        <position position="174"/>
    </location>
    <ligand>
        <name>heme</name>
        <dbReference type="ChEBI" id="CHEBI:30413"/>
        <label>4</label>
    </ligand>
    <ligandPart>
        <name>Fe</name>
        <dbReference type="ChEBI" id="CHEBI:18248"/>
    </ligandPart>
</feature>
<dbReference type="GO" id="GO:0005886">
    <property type="term" value="C:plasma membrane"/>
    <property type="evidence" value="ECO:0007669"/>
    <property type="project" value="UniProtKB-SubCell"/>
</dbReference>
<accession>A0A1X1DTS6</accession>
<evidence type="ECO:0000256" key="9">
    <source>
        <dbReference type="ARBA" id="ARBA00022982"/>
    </source>
</evidence>
<dbReference type="PANTHER" id="PTHR30333:SF3">
    <property type="entry name" value="CYTOCHROME C-TYPE PROTEIN TORY"/>
    <property type="match status" value="1"/>
</dbReference>